<feature type="region of interest" description="Disordered" evidence="1">
    <location>
        <begin position="120"/>
        <end position="249"/>
    </location>
</feature>
<organism evidence="3 4">
    <name type="scientific">Aspergillus steynii IBT 23096</name>
    <dbReference type="NCBI Taxonomy" id="1392250"/>
    <lineage>
        <taxon>Eukaryota</taxon>
        <taxon>Fungi</taxon>
        <taxon>Dikarya</taxon>
        <taxon>Ascomycota</taxon>
        <taxon>Pezizomycotina</taxon>
        <taxon>Eurotiomycetes</taxon>
        <taxon>Eurotiomycetidae</taxon>
        <taxon>Eurotiales</taxon>
        <taxon>Aspergillaceae</taxon>
        <taxon>Aspergillus</taxon>
        <taxon>Aspergillus subgen. Circumdati</taxon>
    </lineage>
</organism>
<name>A0A2I2GLN3_9EURO</name>
<evidence type="ECO:0000313" key="3">
    <source>
        <dbReference type="EMBL" id="PLB53788.1"/>
    </source>
</evidence>
<keyword evidence="4" id="KW-1185">Reference proteome</keyword>
<dbReference type="GeneID" id="36560310"/>
<feature type="signal peptide" evidence="2">
    <location>
        <begin position="1"/>
        <end position="20"/>
    </location>
</feature>
<feature type="compositionally biased region" description="Basic and acidic residues" evidence="1">
    <location>
        <begin position="148"/>
        <end position="163"/>
    </location>
</feature>
<feature type="compositionally biased region" description="Polar residues" evidence="1">
    <location>
        <begin position="226"/>
        <end position="239"/>
    </location>
</feature>
<dbReference type="OrthoDB" id="5426294at2759"/>
<evidence type="ECO:0000313" key="4">
    <source>
        <dbReference type="Proteomes" id="UP000234275"/>
    </source>
</evidence>
<keyword evidence="2" id="KW-0732">Signal</keyword>
<proteinExistence type="predicted"/>
<comment type="caution">
    <text evidence="3">The sequence shown here is derived from an EMBL/GenBank/DDBJ whole genome shotgun (WGS) entry which is preliminary data.</text>
</comment>
<feature type="chain" id="PRO_5014178134" evidence="2">
    <location>
        <begin position="21"/>
        <end position="355"/>
    </location>
</feature>
<evidence type="ECO:0000256" key="2">
    <source>
        <dbReference type="SAM" id="SignalP"/>
    </source>
</evidence>
<gene>
    <name evidence="3" type="ORF">P170DRAFT_469273</name>
</gene>
<dbReference type="EMBL" id="MSFO01000001">
    <property type="protein sequence ID" value="PLB53788.1"/>
    <property type="molecule type" value="Genomic_DNA"/>
</dbReference>
<dbReference type="RefSeq" id="XP_024709090.1">
    <property type="nucleotide sequence ID" value="XM_024852612.1"/>
</dbReference>
<reference evidence="3 4" key="1">
    <citation type="submission" date="2016-12" db="EMBL/GenBank/DDBJ databases">
        <title>The genomes of Aspergillus section Nigri reveals drivers in fungal speciation.</title>
        <authorList>
            <consortium name="DOE Joint Genome Institute"/>
            <person name="Vesth T.C."/>
            <person name="Nybo J."/>
            <person name="Theobald S."/>
            <person name="Brandl J."/>
            <person name="Frisvad J.C."/>
            <person name="Nielsen K.F."/>
            <person name="Lyhne E.K."/>
            <person name="Kogle M.E."/>
            <person name="Kuo A."/>
            <person name="Riley R."/>
            <person name="Clum A."/>
            <person name="Nolan M."/>
            <person name="Lipzen A."/>
            <person name="Salamov A."/>
            <person name="Henrissat B."/>
            <person name="Wiebenga A."/>
            <person name="De Vries R.P."/>
            <person name="Grigoriev I.V."/>
            <person name="Mortensen U.H."/>
            <person name="Andersen M.R."/>
            <person name="Baker S.E."/>
        </authorList>
    </citation>
    <scope>NUCLEOTIDE SEQUENCE [LARGE SCALE GENOMIC DNA]</scope>
    <source>
        <strain evidence="3 4">IBT 23096</strain>
    </source>
</reference>
<dbReference type="Proteomes" id="UP000234275">
    <property type="component" value="Unassembled WGS sequence"/>
</dbReference>
<dbReference type="VEuPathDB" id="FungiDB:P170DRAFT_469273"/>
<evidence type="ECO:0000256" key="1">
    <source>
        <dbReference type="SAM" id="MobiDB-lite"/>
    </source>
</evidence>
<dbReference type="AlphaFoldDB" id="A0A2I2GLN3"/>
<dbReference type="STRING" id="1392250.A0A2I2GLN3"/>
<protein>
    <submittedName>
        <fullName evidence="3">Uncharacterized protein</fullName>
    </submittedName>
</protein>
<sequence length="355" mass="37225">MNTLIAVMLTLLSLVQMAWAQIGYNANTNSLLCSKPGGHYCVHGSLQGPTMISCVSTTTAEIRSCNIELAHILPPGYKDFAICYETAPILGDALCAFNGTGYPRSGKPISIPETAICNAFPAGSPVEDPGSNDNGKGDVNDSDTGEEESTKPSHPMHYDHNPDADADAVLASRQHSKPSEPEPEKATTPSTTRPDNEKGTIQPLPTSLPLPGPVTPTDSVIVIAPSTLTTKPGPATSQPGCADELRTRDPNSTLPVYITECGGSMTLMPTPTPTFRRPRLADKCAWTPTPLYRTGAGVVRSSSSTVSPSESVSVSESIPAVTTSAAQGSGAKGDRVGFVVFLGWLVGWGVVFGWD</sequence>
<accession>A0A2I2GLN3</accession>